<evidence type="ECO:0000313" key="6">
    <source>
        <dbReference type="EMBL" id="KAL3417190.1"/>
    </source>
</evidence>
<keyword evidence="7" id="KW-1185">Reference proteome</keyword>
<dbReference type="Gene3D" id="3.50.50.60">
    <property type="entry name" value="FAD/NAD(P)-binding domain"/>
    <property type="match status" value="1"/>
</dbReference>
<name>A0ABR4P1L4_9HELO</name>
<feature type="domain" description="FAD-binding" evidence="5">
    <location>
        <begin position="12"/>
        <end position="354"/>
    </location>
</feature>
<comment type="cofactor">
    <cofactor evidence="1">
        <name>FAD</name>
        <dbReference type="ChEBI" id="CHEBI:57692"/>
    </cofactor>
</comment>
<accession>A0ABR4P1L4</accession>
<evidence type="ECO:0000256" key="1">
    <source>
        <dbReference type="ARBA" id="ARBA00001974"/>
    </source>
</evidence>
<keyword evidence="3" id="KW-0274">FAD</keyword>
<sequence length="411" mass="45313">MTSNSESSAAETVIIVGAGPVGLFTALLLAQNGIHVTVLERESAVIESPRAVGYMSTTMQEFGKAGILKDLEDQAYQGTKGVAWRGPASPKTMALISPPIGPHLPYFSLFIGQHSLCMIILERLAKFEHVQILWNHTFDSLKQTETGVTATFEAGTGKTKVELKSKFLVAADGGKSTVRRVLNIPLEGFTWENLSFIGTNIVYDIAKYGWPEVNYIVDPENWGIVLRAGKRENFWRVAFGLKRENAVDEKPLDNEALLKIAREKFQTLLPGPTEDAVIENVGTYVTHQRCAAKYVVGNVILAGDAAHLNSPIGALGLTTGILDAAALSRSIIKIFKDGEEVQSTLQDYETSRRDAFLSYTNVISTENLKRISANDEQSTKEREYHFKMLNEGNIPYIVGEMEREKKISTTL</sequence>
<dbReference type="InterPro" id="IPR036188">
    <property type="entry name" value="FAD/NAD-bd_sf"/>
</dbReference>
<organism evidence="6 7">
    <name type="scientific">Phlyctema vagabunda</name>
    <dbReference type="NCBI Taxonomy" id="108571"/>
    <lineage>
        <taxon>Eukaryota</taxon>
        <taxon>Fungi</taxon>
        <taxon>Dikarya</taxon>
        <taxon>Ascomycota</taxon>
        <taxon>Pezizomycotina</taxon>
        <taxon>Leotiomycetes</taxon>
        <taxon>Helotiales</taxon>
        <taxon>Dermateaceae</taxon>
        <taxon>Phlyctema</taxon>
    </lineage>
</organism>
<evidence type="ECO:0000313" key="7">
    <source>
        <dbReference type="Proteomes" id="UP001629113"/>
    </source>
</evidence>
<evidence type="ECO:0000256" key="2">
    <source>
        <dbReference type="ARBA" id="ARBA00022630"/>
    </source>
</evidence>
<evidence type="ECO:0000256" key="4">
    <source>
        <dbReference type="ARBA" id="ARBA00023002"/>
    </source>
</evidence>
<dbReference type="PANTHER" id="PTHR43004">
    <property type="entry name" value="TRK SYSTEM POTASSIUM UPTAKE PROTEIN"/>
    <property type="match status" value="1"/>
</dbReference>
<evidence type="ECO:0000256" key="3">
    <source>
        <dbReference type="ARBA" id="ARBA00022827"/>
    </source>
</evidence>
<gene>
    <name evidence="6" type="ORF">PVAG01_11190</name>
</gene>
<evidence type="ECO:0000259" key="5">
    <source>
        <dbReference type="Pfam" id="PF01494"/>
    </source>
</evidence>
<dbReference type="InterPro" id="IPR002938">
    <property type="entry name" value="FAD-bd"/>
</dbReference>
<keyword evidence="2" id="KW-0285">Flavoprotein</keyword>
<dbReference type="InterPro" id="IPR050641">
    <property type="entry name" value="RIFMO-like"/>
</dbReference>
<dbReference type="PRINTS" id="PR00420">
    <property type="entry name" value="RNGMNOXGNASE"/>
</dbReference>
<dbReference type="Gene3D" id="3.30.70.2450">
    <property type="match status" value="1"/>
</dbReference>
<protein>
    <recommendedName>
        <fullName evidence="5">FAD-binding domain-containing protein</fullName>
    </recommendedName>
</protein>
<comment type="caution">
    <text evidence="6">The sequence shown here is derived from an EMBL/GenBank/DDBJ whole genome shotgun (WGS) entry which is preliminary data.</text>
</comment>
<dbReference type="EMBL" id="JBFCZG010000011">
    <property type="protein sequence ID" value="KAL3417190.1"/>
    <property type="molecule type" value="Genomic_DNA"/>
</dbReference>
<dbReference type="Proteomes" id="UP001629113">
    <property type="component" value="Unassembled WGS sequence"/>
</dbReference>
<reference evidence="6 7" key="1">
    <citation type="submission" date="2024-06" db="EMBL/GenBank/DDBJ databases">
        <title>Complete genome of Phlyctema vagabunda strain 19-DSS-EL-015.</title>
        <authorList>
            <person name="Fiorenzani C."/>
        </authorList>
    </citation>
    <scope>NUCLEOTIDE SEQUENCE [LARGE SCALE GENOMIC DNA]</scope>
    <source>
        <strain evidence="6 7">19-DSS-EL-015</strain>
    </source>
</reference>
<dbReference type="SUPFAM" id="SSF51905">
    <property type="entry name" value="FAD/NAD(P)-binding domain"/>
    <property type="match status" value="1"/>
</dbReference>
<dbReference type="Pfam" id="PF01494">
    <property type="entry name" value="FAD_binding_3"/>
    <property type="match status" value="1"/>
</dbReference>
<proteinExistence type="predicted"/>
<keyword evidence="4" id="KW-0560">Oxidoreductase</keyword>
<dbReference type="PANTHER" id="PTHR43004:SF19">
    <property type="entry name" value="BINDING MONOOXYGENASE, PUTATIVE (JCVI)-RELATED"/>
    <property type="match status" value="1"/>
</dbReference>